<feature type="chain" id="PRO_5042536317" evidence="1">
    <location>
        <begin position="21"/>
        <end position="88"/>
    </location>
</feature>
<evidence type="ECO:0000313" key="2">
    <source>
        <dbReference type="EMBL" id="MDQ0544673.1"/>
    </source>
</evidence>
<evidence type="ECO:0000256" key="1">
    <source>
        <dbReference type="SAM" id="SignalP"/>
    </source>
</evidence>
<evidence type="ECO:0000313" key="3">
    <source>
        <dbReference type="EMBL" id="MER2288999.1"/>
    </source>
</evidence>
<dbReference type="GeneID" id="90833629"/>
<dbReference type="AlphaFoldDB" id="A0AAJ1TVN5"/>
<organism evidence="2 4">
    <name type="scientific">Methylobacterium brachiatum</name>
    <dbReference type="NCBI Taxonomy" id="269660"/>
    <lineage>
        <taxon>Bacteria</taxon>
        <taxon>Pseudomonadati</taxon>
        <taxon>Pseudomonadota</taxon>
        <taxon>Alphaproteobacteria</taxon>
        <taxon>Hyphomicrobiales</taxon>
        <taxon>Methylobacteriaceae</taxon>
        <taxon>Methylobacterium</taxon>
    </lineage>
</organism>
<protein>
    <submittedName>
        <fullName evidence="2">Uncharacterized protein</fullName>
    </submittedName>
</protein>
<sequence length="88" mass="9523">MKSLIVAGMLSAACMGSAYAGPAIPMDAGLATGGQTAVTNVAWLSRYGKLCYHGTRWIPACHATNRPVGYMRGHWNATRTRFIPGRYY</sequence>
<keyword evidence="1" id="KW-0732">Signal</keyword>
<dbReference type="Proteomes" id="UP001432995">
    <property type="component" value="Unassembled WGS sequence"/>
</dbReference>
<proteinExistence type="predicted"/>
<evidence type="ECO:0000313" key="4">
    <source>
        <dbReference type="Proteomes" id="UP001223420"/>
    </source>
</evidence>
<dbReference type="Proteomes" id="UP001223420">
    <property type="component" value="Unassembled WGS sequence"/>
</dbReference>
<accession>A0AAJ1TVN5</accession>
<dbReference type="RefSeq" id="WP_007565163.1">
    <property type="nucleotide sequence ID" value="NZ_CP033231.1"/>
</dbReference>
<feature type="signal peptide" evidence="1">
    <location>
        <begin position="1"/>
        <end position="20"/>
    </location>
</feature>
<keyword evidence="5" id="KW-1185">Reference proteome</keyword>
<name>A0AAJ1TVN5_9HYPH</name>
<reference evidence="2" key="1">
    <citation type="submission" date="2023-07" db="EMBL/GenBank/DDBJ databases">
        <title>Genomic Encyclopedia of Type Strains, Phase IV (KMG-IV): sequencing the most valuable type-strain genomes for metagenomic binning, comparative biology and taxonomic classification.</title>
        <authorList>
            <person name="Goeker M."/>
        </authorList>
    </citation>
    <scope>NUCLEOTIDE SEQUENCE</scope>
    <source>
        <strain evidence="2">DSM 19569</strain>
    </source>
</reference>
<gene>
    <name evidence="3" type="ORF">ABS770_12080</name>
    <name evidence="2" type="ORF">QO001_003609</name>
</gene>
<evidence type="ECO:0000313" key="5">
    <source>
        <dbReference type="Proteomes" id="UP001432995"/>
    </source>
</evidence>
<reference evidence="3" key="2">
    <citation type="submission" date="2024-06" db="EMBL/GenBank/DDBJ databases">
        <authorList>
            <person name="Campbell A.G."/>
        </authorList>
    </citation>
    <scope>NUCLEOTIDE SEQUENCE</scope>
    <source>
        <strain evidence="3">EM17</strain>
    </source>
</reference>
<dbReference type="EMBL" id="JBELQD010000011">
    <property type="protein sequence ID" value="MER2288999.1"/>
    <property type="molecule type" value="Genomic_DNA"/>
</dbReference>
<dbReference type="EMBL" id="JAUSWL010000006">
    <property type="protein sequence ID" value="MDQ0544673.1"/>
    <property type="molecule type" value="Genomic_DNA"/>
</dbReference>
<comment type="caution">
    <text evidence="2">The sequence shown here is derived from an EMBL/GenBank/DDBJ whole genome shotgun (WGS) entry which is preliminary data.</text>
</comment>